<dbReference type="STRING" id="6205.A0A0R3WRT0"/>
<protein>
    <submittedName>
        <fullName evidence="2">DUF5734 domain-containing protein</fullName>
    </submittedName>
</protein>
<dbReference type="WBParaSite" id="TTAC_0000347001-mRNA-1">
    <property type="protein sequence ID" value="TTAC_0000347001-mRNA-1"/>
    <property type="gene ID" value="TTAC_0000347001"/>
</dbReference>
<feature type="compositionally biased region" description="Polar residues" evidence="1">
    <location>
        <begin position="73"/>
        <end position="89"/>
    </location>
</feature>
<feature type="compositionally biased region" description="Polar residues" evidence="1">
    <location>
        <begin position="235"/>
        <end position="252"/>
    </location>
</feature>
<feature type="region of interest" description="Disordered" evidence="1">
    <location>
        <begin position="328"/>
        <end position="347"/>
    </location>
</feature>
<feature type="region of interest" description="Disordered" evidence="1">
    <location>
        <begin position="68"/>
        <end position="303"/>
    </location>
</feature>
<feature type="compositionally biased region" description="Basic residues" evidence="1">
    <location>
        <begin position="338"/>
        <end position="347"/>
    </location>
</feature>
<feature type="compositionally biased region" description="Polar residues" evidence="1">
    <location>
        <begin position="291"/>
        <end position="300"/>
    </location>
</feature>
<feature type="compositionally biased region" description="Pro residues" evidence="1">
    <location>
        <begin position="260"/>
        <end position="269"/>
    </location>
</feature>
<evidence type="ECO:0000313" key="2">
    <source>
        <dbReference type="WBParaSite" id="TTAC_0000347001-mRNA-1"/>
    </source>
</evidence>
<sequence length="347" mass="37382">LRHFVYRRKWQKAVNAIIALQRMGVVLTHTSNKESDYRKLLQAKSSKTAAFYRKTSIRDTPSIVVLEGDAKQKQSSSKPSGTAKQSNEQKVLISSADALKTTPNKRPPQITITNPSKPELKPLGQELSNSPLKISSTPTSPKAQPLSPSRQPQSKPVAAPQKALANSTVTNQTKTDVQPTAHVNFKQAPPKPLTPRSAPKTEAGVMQPSCGIENKPLKDTTPPRPSNLNAPADPTKNSWTPPSMNEKLSSQCPTATSSPPLKPSPPSSPKRPSTSPSKTPTKITTETPSSGATPSRSNLPPSEPVLLKMVTLSKPRGSVADRISFFNSSSSNQQTKSAKSKKFSLYS</sequence>
<name>A0A0R3WRT0_HYDTA</name>
<feature type="compositionally biased region" description="Polar residues" evidence="1">
    <location>
        <begin position="164"/>
        <end position="178"/>
    </location>
</feature>
<feature type="compositionally biased region" description="Low complexity" evidence="1">
    <location>
        <begin position="270"/>
        <end position="290"/>
    </location>
</feature>
<dbReference type="AlphaFoldDB" id="A0A0R3WRT0"/>
<accession>A0A0R3WRT0</accession>
<feature type="compositionally biased region" description="Polar residues" evidence="1">
    <location>
        <begin position="126"/>
        <end position="154"/>
    </location>
</feature>
<evidence type="ECO:0000256" key="1">
    <source>
        <dbReference type="SAM" id="MobiDB-lite"/>
    </source>
</evidence>
<proteinExistence type="predicted"/>
<organism evidence="2">
    <name type="scientific">Hydatigena taeniaeformis</name>
    <name type="common">Feline tapeworm</name>
    <name type="synonym">Taenia taeniaeformis</name>
    <dbReference type="NCBI Taxonomy" id="6205"/>
    <lineage>
        <taxon>Eukaryota</taxon>
        <taxon>Metazoa</taxon>
        <taxon>Spiralia</taxon>
        <taxon>Lophotrochozoa</taxon>
        <taxon>Platyhelminthes</taxon>
        <taxon>Cestoda</taxon>
        <taxon>Eucestoda</taxon>
        <taxon>Cyclophyllidea</taxon>
        <taxon>Taeniidae</taxon>
        <taxon>Hydatigera</taxon>
    </lineage>
</organism>
<feature type="compositionally biased region" description="Low complexity" evidence="1">
    <location>
        <begin position="328"/>
        <end position="337"/>
    </location>
</feature>
<reference evidence="2" key="1">
    <citation type="submission" date="2017-02" db="UniProtKB">
        <authorList>
            <consortium name="WormBaseParasite"/>
        </authorList>
    </citation>
    <scope>IDENTIFICATION</scope>
</reference>